<dbReference type="PANTHER" id="PTHR32002:SF35">
    <property type="entry name" value="PROTEIN NLP6"/>
    <property type="match status" value="1"/>
</dbReference>
<proteinExistence type="predicted"/>
<accession>A0AAW2TCV1</accession>
<feature type="domain" description="RWP-RK" evidence="6">
    <location>
        <begin position="133"/>
        <end position="221"/>
    </location>
</feature>
<sequence>MILSDTGDNIEYLSMTPCLPDNMYRGFLSDWHPPIRICIGRYFEPWLASGKQLVEELVVEVISFVENDEFTSFELHQPDMLPVRFEVTQFDKEPRCQHWTNQSVHDTPNGHDSSKRVSKTEPDDAASADLEEGVIVTAKKTKGESNTTSFHLRYEDLQLHFGKGLQDVEKELGVSRSTLKRACRDYGIKRMCYKVVELRAIKNRTKLAEDGVVMIKAKFGDEIVKVQLLLSSGIEKLKEEVGKRFNLMNESFKLYYLDDNEWIVLACDDDLQLCMKTSTASGKTPIQILVK</sequence>
<dbReference type="InterPro" id="IPR053793">
    <property type="entry name" value="PB1-like"/>
</dbReference>
<evidence type="ECO:0000256" key="2">
    <source>
        <dbReference type="ARBA" id="ARBA00023125"/>
    </source>
</evidence>
<evidence type="ECO:0000256" key="4">
    <source>
        <dbReference type="ARBA" id="ARBA00023242"/>
    </source>
</evidence>
<name>A0AAW2TCV1_9LAMI</name>
<keyword evidence="2" id="KW-0238">DNA-binding</keyword>
<dbReference type="Pfam" id="PF00564">
    <property type="entry name" value="PB1"/>
    <property type="match status" value="1"/>
</dbReference>
<dbReference type="EMBL" id="JACGWN010000015">
    <property type="protein sequence ID" value="KAL0402255.1"/>
    <property type="molecule type" value="Genomic_DNA"/>
</dbReference>
<dbReference type="AlphaFoldDB" id="A0AAW2TCV1"/>
<evidence type="ECO:0000256" key="5">
    <source>
        <dbReference type="SAM" id="MobiDB-lite"/>
    </source>
</evidence>
<dbReference type="PROSITE" id="PS51519">
    <property type="entry name" value="RWP_RK"/>
    <property type="match status" value="1"/>
</dbReference>
<feature type="domain" description="PB1" evidence="7">
    <location>
        <begin position="212"/>
        <end position="291"/>
    </location>
</feature>
<evidence type="ECO:0000313" key="8">
    <source>
        <dbReference type="EMBL" id="KAL0402255.1"/>
    </source>
</evidence>
<evidence type="ECO:0000256" key="1">
    <source>
        <dbReference type="ARBA" id="ARBA00023015"/>
    </source>
</evidence>
<protein>
    <submittedName>
        <fullName evidence="8">Protein NLP7</fullName>
    </submittedName>
</protein>
<dbReference type="SUPFAM" id="SSF54277">
    <property type="entry name" value="CAD &amp; PB1 domains"/>
    <property type="match status" value="1"/>
</dbReference>
<dbReference type="PROSITE" id="PS51745">
    <property type="entry name" value="PB1"/>
    <property type="match status" value="1"/>
</dbReference>
<keyword evidence="3" id="KW-0804">Transcription</keyword>
<dbReference type="Pfam" id="PF02042">
    <property type="entry name" value="RWP-RK"/>
    <property type="match status" value="1"/>
</dbReference>
<evidence type="ECO:0000259" key="6">
    <source>
        <dbReference type="PROSITE" id="PS51519"/>
    </source>
</evidence>
<dbReference type="InterPro" id="IPR003035">
    <property type="entry name" value="RWP-RK_dom"/>
</dbReference>
<dbReference type="PANTHER" id="PTHR32002">
    <property type="entry name" value="PROTEIN NLP8"/>
    <property type="match status" value="1"/>
</dbReference>
<reference evidence="8" key="2">
    <citation type="journal article" date="2024" name="Plant">
        <title>Genomic evolution and insights into agronomic trait innovations of Sesamum species.</title>
        <authorList>
            <person name="Miao H."/>
            <person name="Wang L."/>
            <person name="Qu L."/>
            <person name="Liu H."/>
            <person name="Sun Y."/>
            <person name="Le M."/>
            <person name="Wang Q."/>
            <person name="Wei S."/>
            <person name="Zheng Y."/>
            <person name="Lin W."/>
            <person name="Duan Y."/>
            <person name="Cao H."/>
            <person name="Xiong S."/>
            <person name="Wang X."/>
            <person name="Wei L."/>
            <person name="Li C."/>
            <person name="Ma Q."/>
            <person name="Ju M."/>
            <person name="Zhao R."/>
            <person name="Li G."/>
            <person name="Mu C."/>
            <person name="Tian Q."/>
            <person name="Mei H."/>
            <person name="Zhang T."/>
            <person name="Gao T."/>
            <person name="Zhang H."/>
        </authorList>
    </citation>
    <scope>NUCLEOTIDE SEQUENCE</scope>
    <source>
        <strain evidence="8">KEN1</strain>
    </source>
</reference>
<evidence type="ECO:0000259" key="7">
    <source>
        <dbReference type="PROSITE" id="PS51745"/>
    </source>
</evidence>
<keyword evidence="4" id="KW-0539">Nucleus</keyword>
<organism evidence="8">
    <name type="scientific">Sesamum latifolium</name>
    <dbReference type="NCBI Taxonomy" id="2727402"/>
    <lineage>
        <taxon>Eukaryota</taxon>
        <taxon>Viridiplantae</taxon>
        <taxon>Streptophyta</taxon>
        <taxon>Embryophyta</taxon>
        <taxon>Tracheophyta</taxon>
        <taxon>Spermatophyta</taxon>
        <taxon>Magnoliopsida</taxon>
        <taxon>eudicotyledons</taxon>
        <taxon>Gunneridae</taxon>
        <taxon>Pentapetalae</taxon>
        <taxon>asterids</taxon>
        <taxon>lamiids</taxon>
        <taxon>Lamiales</taxon>
        <taxon>Pedaliaceae</taxon>
        <taxon>Sesamum</taxon>
    </lineage>
</organism>
<dbReference type="InterPro" id="IPR000270">
    <property type="entry name" value="PB1_dom"/>
</dbReference>
<gene>
    <name evidence="8" type="ORF">Slati_4255400</name>
</gene>
<dbReference type="GO" id="GO:0003677">
    <property type="term" value="F:DNA binding"/>
    <property type="evidence" value="ECO:0007669"/>
    <property type="project" value="UniProtKB-KW"/>
</dbReference>
<comment type="caution">
    <text evidence="8">The sequence shown here is derived from an EMBL/GenBank/DDBJ whole genome shotgun (WGS) entry which is preliminary data.</text>
</comment>
<reference evidence="8" key="1">
    <citation type="submission" date="2020-06" db="EMBL/GenBank/DDBJ databases">
        <authorList>
            <person name="Li T."/>
            <person name="Hu X."/>
            <person name="Zhang T."/>
            <person name="Song X."/>
            <person name="Zhang H."/>
            <person name="Dai N."/>
            <person name="Sheng W."/>
            <person name="Hou X."/>
            <person name="Wei L."/>
        </authorList>
    </citation>
    <scope>NUCLEOTIDE SEQUENCE</scope>
    <source>
        <strain evidence="8">KEN1</strain>
        <tissue evidence="8">Leaf</tissue>
    </source>
</reference>
<dbReference type="InterPro" id="IPR045012">
    <property type="entry name" value="NLP"/>
</dbReference>
<feature type="compositionally biased region" description="Basic and acidic residues" evidence="5">
    <location>
        <begin position="108"/>
        <end position="122"/>
    </location>
</feature>
<dbReference type="SMART" id="SM00666">
    <property type="entry name" value="PB1"/>
    <property type="match status" value="1"/>
</dbReference>
<evidence type="ECO:0000256" key="3">
    <source>
        <dbReference type="ARBA" id="ARBA00023163"/>
    </source>
</evidence>
<dbReference type="GO" id="GO:0003700">
    <property type="term" value="F:DNA-binding transcription factor activity"/>
    <property type="evidence" value="ECO:0007669"/>
    <property type="project" value="InterPro"/>
</dbReference>
<keyword evidence="1" id="KW-0805">Transcription regulation</keyword>
<feature type="region of interest" description="Disordered" evidence="5">
    <location>
        <begin position="99"/>
        <end position="127"/>
    </location>
</feature>
<dbReference type="Gene3D" id="3.10.20.90">
    <property type="entry name" value="Phosphatidylinositol 3-kinase Catalytic Subunit, Chain A, domain 1"/>
    <property type="match status" value="1"/>
</dbReference>